<dbReference type="PRINTS" id="PR00320">
    <property type="entry name" value="GPROTEINBRPT"/>
</dbReference>
<dbReference type="Pfam" id="PF00400">
    <property type="entry name" value="WD40"/>
    <property type="match status" value="5"/>
</dbReference>
<dbReference type="AlphaFoldDB" id="A0A8E2WI98"/>
<feature type="repeat" description="WD" evidence="3">
    <location>
        <begin position="240"/>
        <end position="274"/>
    </location>
</feature>
<dbReference type="InterPro" id="IPR020472">
    <property type="entry name" value="WD40_PAC1"/>
</dbReference>
<feature type="chain" id="PRO_5034044455" evidence="4">
    <location>
        <begin position="30"/>
        <end position="1008"/>
    </location>
</feature>
<name>A0A8E2WI98_RHILI</name>
<evidence type="ECO:0000256" key="2">
    <source>
        <dbReference type="ARBA" id="ARBA00022737"/>
    </source>
</evidence>
<dbReference type="PANTHER" id="PTHR19848:SF8">
    <property type="entry name" value="F-BOX AND WD REPEAT DOMAIN CONTAINING 7"/>
    <property type="match status" value="1"/>
</dbReference>
<gene>
    <name evidence="5" type="ORF">C8D77_101169</name>
</gene>
<evidence type="ECO:0000256" key="1">
    <source>
        <dbReference type="ARBA" id="ARBA00022574"/>
    </source>
</evidence>
<dbReference type="InterPro" id="IPR036322">
    <property type="entry name" value="WD40_repeat_dom_sf"/>
</dbReference>
<dbReference type="PROSITE" id="PS00678">
    <property type="entry name" value="WD_REPEATS_1"/>
    <property type="match status" value="2"/>
</dbReference>
<evidence type="ECO:0000256" key="3">
    <source>
        <dbReference type="PROSITE-ProRule" id="PRU00221"/>
    </source>
</evidence>
<feature type="repeat" description="WD" evidence="3">
    <location>
        <begin position="513"/>
        <end position="554"/>
    </location>
</feature>
<dbReference type="PROSITE" id="PS50294">
    <property type="entry name" value="WD_REPEATS_REGION"/>
    <property type="match status" value="3"/>
</dbReference>
<evidence type="ECO:0000313" key="5">
    <source>
        <dbReference type="EMBL" id="PWJ93490.1"/>
    </source>
</evidence>
<dbReference type="Gene3D" id="2.130.10.10">
    <property type="entry name" value="YVTN repeat-like/Quinoprotein amine dehydrogenase"/>
    <property type="match status" value="4"/>
</dbReference>
<feature type="signal peptide" evidence="4">
    <location>
        <begin position="1"/>
        <end position="29"/>
    </location>
</feature>
<sequence>MRKPGLRLMRTCRWLAMAGALIASSAARAEDAPDFHLDLDTGGHSAQVTDLAFTPDGEDIVSASNDKTIRVWDWQSGVTLRTIRGYLGNGSDGKIFAVAISPDGKTIAAGGYFGASLGDKPPYGDIRLFDFATGKMKAVLRAADYATYDLAFSPDGKTLAAGGADGVVYLWRPDEKSASGWTLDKKLDADSWHIDKLAFAAAGTRLAATTTDNGIRLWDVVKGEEIALPDEVEPLRDISVMALAVSQDGSLFATGSKDGLVQLWRAADGTLVRAMPTQDFLIGSLTFAKGSRLVASCGYRCADKHRSIVWNTDTGEKVLDYTGHDGTVYASAANADGSLVATAGGTRNAIQVWDPATGERKALLQGMGEPVTAVGIDAANDVIAWGNANPCPDRVACPEQQGVLDNTLALPTTERFFEDPQPLTEPASFARATLADGQWSLRVTAGGKDALENAVLEIVNGGKMVRGIENDATNGFVHSAYTLIDKGLGLITGGNDGTLIEYRTATAKVSGEFTGHTGEINAMVASQKTGLLVTGSADQTLRLWNLKTHELIVSMFFAGSQWIVWMPQGYYYSSDEGDKLIGWQVNQGRDHEGRFIRAGQLKKYLWSPEMVRRAIILRSAKQAVKEMRPGVDNELQKLLQRKPPEFAIRVADDQSKVRDGYVAVEISGAKEAGTDVAGFSILSNSRNVGDVTARSVDGNSTIVEIPVENGENTIRITGTNEFGYLTERSVTALARKTEKAEAKGKLYVAVIGVDKYPFLTDACSGRACDLRYPVDDATEFLKVISQKSAPLFSSMETLVLVNREALDESPDKAKQTYAVASADNIMEPDSDTIDDQLADFLDRPGEHDTTIIFVAGHGINIDEDYYFIPTDGRKQDAERWKRSSLVDWSDIQKSVERAKGMRFMLLDTCHAANAFNPRLEKDAQDARIVVFSATAANNTAAELPELGHGVFTYSILEGLRGKARTSDGGVTLFGLADYISREVVRLTSSKQKPFYYVGGVENIVLAEP</sequence>
<dbReference type="PROSITE" id="PS50082">
    <property type="entry name" value="WD_REPEATS_2"/>
    <property type="match status" value="5"/>
</dbReference>
<dbReference type="CDD" id="cd00200">
    <property type="entry name" value="WD40"/>
    <property type="match status" value="1"/>
</dbReference>
<dbReference type="Gene3D" id="3.40.50.1460">
    <property type="match status" value="1"/>
</dbReference>
<feature type="repeat" description="WD" evidence="3">
    <location>
        <begin position="140"/>
        <end position="171"/>
    </location>
</feature>
<keyword evidence="4" id="KW-0732">Signal</keyword>
<evidence type="ECO:0000256" key="4">
    <source>
        <dbReference type="SAM" id="SignalP"/>
    </source>
</evidence>
<dbReference type="PANTHER" id="PTHR19848">
    <property type="entry name" value="WD40 REPEAT PROTEIN"/>
    <property type="match status" value="1"/>
</dbReference>
<dbReference type="Proteomes" id="UP000245631">
    <property type="component" value="Unassembled WGS sequence"/>
</dbReference>
<organism evidence="5 6">
    <name type="scientific">Rhizobium loti</name>
    <name type="common">Mesorhizobium loti</name>
    <dbReference type="NCBI Taxonomy" id="381"/>
    <lineage>
        <taxon>Bacteria</taxon>
        <taxon>Pseudomonadati</taxon>
        <taxon>Pseudomonadota</taxon>
        <taxon>Alphaproteobacteria</taxon>
        <taxon>Hyphomicrobiales</taxon>
        <taxon>Phyllobacteriaceae</taxon>
        <taxon>Mesorhizobium</taxon>
    </lineage>
</organism>
<dbReference type="RefSeq" id="WP_245951592.1">
    <property type="nucleotide sequence ID" value="NZ_QGGH01000001.1"/>
</dbReference>
<dbReference type="InterPro" id="IPR001680">
    <property type="entry name" value="WD40_rpt"/>
</dbReference>
<keyword evidence="1 3" id="KW-0853">WD repeat</keyword>
<dbReference type="GeneID" id="61049527"/>
<feature type="repeat" description="WD" evidence="3">
    <location>
        <begin position="187"/>
        <end position="228"/>
    </location>
</feature>
<comment type="caution">
    <text evidence="5">The sequence shown here is derived from an EMBL/GenBank/DDBJ whole genome shotgun (WGS) entry which is preliminary data.</text>
</comment>
<dbReference type="SUPFAM" id="SSF52129">
    <property type="entry name" value="Caspase-like"/>
    <property type="match status" value="1"/>
</dbReference>
<keyword evidence="2" id="KW-0677">Repeat</keyword>
<feature type="repeat" description="WD" evidence="3">
    <location>
        <begin position="41"/>
        <end position="82"/>
    </location>
</feature>
<proteinExistence type="predicted"/>
<dbReference type="InterPro" id="IPR029030">
    <property type="entry name" value="Caspase-like_dom_sf"/>
</dbReference>
<dbReference type="SUPFAM" id="SSF50978">
    <property type="entry name" value="WD40 repeat-like"/>
    <property type="match status" value="1"/>
</dbReference>
<reference evidence="5 6" key="1">
    <citation type="submission" date="2018-05" db="EMBL/GenBank/DDBJ databases">
        <title>Genomic Encyclopedia of Type Strains, Phase IV (KMG-IV): sequencing the most valuable type-strain genomes for metagenomic binning, comparative biology and taxonomic classification.</title>
        <authorList>
            <person name="Goeker M."/>
        </authorList>
    </citation>
    <scope>NUCLEOTIDE SEQUENCE [LARGE SCALE GENOMIC DNA]</scope>
    <source>
        <strain evidence="5 6">DSM 2626</strain>
    </source>
</reference>
<protein>
    <submittedName>
        <fullName evidence="5">WD-40 repeat-containing protein</fullName>
    </submittedName>
</protein>
<dbReference type="SUPFAM" id="SSF82171">
    <property type="entry name" value="DPP6 N-terminal domain-like"/>
    <property type="match status" value="1"/>
</dbReference>
<accession>A0A8E2WI98</accession>
<dbReference type="InterPro" id="IPR019775">
    <property type="entry name" value="WD40_repeat_CS"/>
</dbReference>
<dbReference type="SMART" id="SM00320">
    <property type="entry name" value="WD40"/>
    <property type="match status" value="7"/>
</dbReference>
<evidence type="ECO:0000313" key="6">
    <source>
        <dbReference type="Proteomes" id="UP000245631"/>
    </source>
</evidence>
<dbReference type="EMBL" id="QGGH01000001">
    <property type="protein sequence ID" value="PWJ93490.1"/>
    <property type="molecule type" value="Genomic_DNA"/>
</dbReference>
<dbReference type="InterPro" id="IPR015943">
    <property type="entry name" value="WD40/YVTN_repeat-like_dom_sf"/>
</dbReference>